<comment type="caution">
    <text evidence="6">The sequence shown here is derived from an EMBL/GenBank/DDBJ whole genome shotgun (WGS) entry which is preliminary data.</text>
</comment>
<dbReference type="InterPro" id="IPR019999">
    <property type="entry name" value="Anth_synth_I-like"/>
</dbReference>
<evidence type="ECO:0000259" key="5">
    <source>
        <dbReference type="Pfam" id="PF04715"/>
    </source>
</evidence>
<name>A0ABS9VMA5_9SPHN</name>
<dbReference type="InterPro" id="IPR005801">
    <property type="entry name" value="ADC_synthase"/>
</dbReference>
<dbReference type="PANTHER" id="PTHR11236:SF49">
    <property type="entry name" value="ANTHRANILATE SYNTHASE COMPONENT 1"/>
    <property type="match status" value="1"/>
</dbReference>
<dbReference type="EMBL" id="JAKZHW010000001">
    <property type="protein sequence ID" value="MCH8616094.1"/>
    <property type="molecule type" value="Genomic_DNA"/>
</dbReference>
<dbReference type="RefSeq" id="WP_241446914.1">
    <property type="nucleotide sequence ID" value="NZ_JAKZHW010000001.1"/>
</dbReference>
<dbReference type="PRINTS" id="PR00095">
    <property type="entry name" value="ANTSNTHASEI"/>
</dbReference>
<sequence length="510" mass="55314">MNVNGTARAITRRLSSPVDLLALYAQLSDQGRRRDTMMLETTAGKSIILDRAAVRIECRSGEVVLEALGVGGQPVLEFVRSNLADRVTSSADDRLTLYYPRSEEVDAEKRLVAPSPFDVLRAISTGFVNETPEEAMTVCLVGVIAFDHVELFEELPPYAEDRTRFPDFVFWLAESAVVSDPRLTPRLVCTSFGLGDAEQQKRAQNSAIERLGDLSFRASDVHALHAEPGKPVDVAVDLDDGAFASAVSQLKEHILAGDVYQIVASRTFSAACPDPLSAFARVRAIDRSPYMFFVSGGDFALFGASPETSVRVTRDGGKPILEVKPIAGTRPRGSDGDQDDRMEADLRLDEKEAAEHMMLVDLARNDVARISEPGTRHVAQLMTLEKYARVMHLVSSVKGVLAEAYDAVHALQACLNPGTLSGAPKLRATQLLRRYERTRRGPYGGTIGWLNGEGSMDTGIVIRSALVKDGTAYVRAGAGVVHDSDPMAEADETRRKASAVLSAIAGEQGR</sequence>
<dbReference type="SUPFAM" id="SSF56322">
    <property type="entry name" value="ADC synthase"/>
    <property type="match status" value="1"/>
</dbReference>
<feature type="domain" description="Anthranilate synthase component I N-terminal" evidence="5">
    <location>
        <begin position="55"/>
        <end position="180"/>
    </location>
</feature>
<dbReference type="Pfam" id="PF00425">
    <property type="entry name" value="Chorismate_bind"/>
    <property type="match status" value="1"/>
</dbReference>
<dbReference type="GO" id="GO:0004049">
    <property type="term" value="F:anthranilate synthase activity"/>
    <property type="evidence" value="ECO:0007669"/>
    <property type="project" value="UniProtKB-EC"/>
</dbReference>
<feature type="domain" description="Chorismate-utilising enzyme C-terminal" evidence="4">
    <location>
        <begin position="242"/>
        <end position="496"/>
    </location>
</feature>
<evidence type="ECO:0000256" key="3">
    <source>
        <dbReference type="ARBA" id="ARBA00047683"/>
    </source>
</evidence>
<reference evidence="6 7" key="1">
    <citation type="submission" date="2022-03" db="EMBL/GenBank/DDBJ databases">
        <authorList>
            <person name="Jo J.-H."/>
            <person name="Im W.-T."/>
        </authorList>
    </citation>
    <scope>NUCLEOTIDE SEQUENCE [LARGE SCALE GENOMIC DNA]</scope>
    <source>
        <strain evidence="6 7">SM33</strain>
    </source>
</reference>
<protein>
    <recommendedName>
        <fullName evidence="1">anthranilate synthase</fullName>
        <ecNumber evidence="1">4.1.3.27</ecNumber>
    </recommendedName>
</protein>
<keyword evidence="7" id="KW-1185">Reference proteome</keyword>
<proteinExistence type="predicted"/>
<dbReference type="InterPro" id="IPR015890">
    <property type="entry name" value="Chorismate_C"/>
</dbReference>
<evidence type="ECO:0000256" key="1">
    <source>
        <dbReference type="ARBA" id="ARBA00012266"/>
    </source>
</evidence>
<dbReference type="Pfam" id="PF04715">
    <property type="entry name" value="Anth_synt_I_N"/>
    <property type="match status" value="1"/>
</dbReference>
<evidence type="ECO:0000313" key="7">
    <source>
        <dbReference type="Proteomes" id="UP001203058"/>
    </source>
</evidence>
<keyword evidence="2 6" id="KW-0456">Lyase</keyword>
<comment type="catalytic activity">
    <reaction evidence="3">
        <text>chorismate + L-glutamine = anthranilate + pyruvate + L-glutamate + H(+)</text>
        <dbReference type="Rhea" id="RHEA:21732"/>
        <dbReference type="ChEBI" id="CHEBI:15361"/>
        <dbReference type="ChEBI" id="CHEBI:15378"/>
        <dbReference type="ChEBI" id="CHEBI:16567"/>
        <dbReference type="ChEBI" id="CHEBI:29748"/>
        <dbReference type="ChEBI" id="CHEBI:29985"/>
        <dbReference type="ChEBI" id="CHEBI:58359"/>
        <dbReference type="EC" id="4.1.3.27"/>
    </reaction>
</comment>
<organism evidence="6 7">
    <name type="scientific">Sphingomonas telluris</name>
    <dbReference type="NCBI Taxonomy" id="2907998"/>
    <lineage>
        <taxon>Bacteria</taxon>
        <taxon>Pseudomonadati</taxon>
        <taxon>Pseudomonadota</taxon>
        <taxon>Alphaproteobacteria</taxon>
        <taxon>Sphingomonadales</taxon>
        <taxon>Sphingomonadaceae</taxon>
        <taxon>Sphingomonas</taxon>
    </lineage>
</organism>
<dbReference type="EC" id="4.1.3.27" evidence="1"/>
<dbReference type="InterPro" id="IPR006805">
    <property type="entry name" value="Anth_synth_I_N"/>
</dbReference>
<dbReference type="Proteomes" id="UP001203058">
    <property type="component" value="Unassembled WGS sequence"/>
</dbReference>
<evidence type="ECO:0000259" key="4">
    <source>
        <dbReference type="Pfam" id="PF00425"/>
    </source>
</evidence>
<accession>A0ABS9VMA5</accession>
<evidence type="ECO:0000256" key="2">
    <source>
        <dbReference type="ARBA" id="ARBA00023239"/>
    </source>
</evidence>
<dbReference type="Gene3D" id="3.60.120.10">
    <property type="entry name" value="Anthranilate synthase"/>
    <property type="match status" value="1"/>
</dbReference>
<dbReference type="PANTHER" id="PTHR11236">
    <property type="entry name" value="AMINOBENZOATE/ANTHRANILATE SYNTHASE"/>
    <property type="match status" value="1"/>
</dbReference>
<dbReference type="NCBIfam" id="NF010079">
    <property type="entry name" value="PRK13564.1"/>
    <property type="match status" value="1"/>
</dbReference>
<evidence type="ECO:0000313" key="6">
    <source>
        <dbReference type="EMBL" id="MCH8616094.1"/>
    </source>
</evidence>
<gene>
    <name evidence="6" type="ORF">LZ016_08285</name>
</gene>